<proteinExistence type="predicted"/>
<feature type="transmembrane region" description="Helical" evidence="1">
    <location>
        <begin position="35"/>
        <end position="53"/>
    </location>
</feature>
<accession>A0A1E8FC83</accession>
<dbReference type="AlphaFoldDB" id="A0A1E8FC83"/>
<dbReference type="GO" id="GO:0015297">
    <property type="term" value="F:antiporter activity"/>
    <property type="evidence" value="ECO:0007669"/>
    <property type="project" value="InterPro"/>
</dbReference>
<keyword evidence="1" id="KW-0812">Transmembrane</keyword>
<evidence type="ECO:0000313" key="3">
    <source>
        <dbReference type="Proteomes" id="UP000176037"/>
    </source>
</evidence>
<organism evidence="2 3">
    <name type="scientific">Alteromonas lipolytica</name>
    <dbReference type="NCBI Taxonomy" id="1856405"/>
    <lineage>
        <taxon>Bacteria</taxon>
        <taxon>Pseudomonadati</taxon>
        <taxon>Pseudomonadota</taxon>
        <taxon>Gammaproteobacteria</taxon>
        <taxon>Alteromonadales</taxon>
        <taxon>Alteromonadaceae</taxon>
        <taxon>Alteromonas/Salinimonas group</taxon>
        <taxon>Alteromonas</taxon>
    </lineage>
</organism>
<evidence type="ECO:0000313" key="2">
    <source>
        <dbReference type="EMBL" id="OFI33534.1"/>
    </source>
</evidence>
<keyword evidence="3" id="KW-1185">Reference proteome</keyword>
<feature type="transmembrane region" description="Helical" evidence="1">
    <location>
        <begin position="58"/>
        <end position="76"/>
    </location>
</feature>
<keyword evidence="1" id="KW-1133">Transmembrane helix</keyword>
<dbReference type="GO" id="GO:0016020">
    <property type="term" value="C:membrane"/>
    <property type="evidence" value="ECO:0007669"/>
    <property type="project" value="InterPro"/>
</dbReference>
<name>A0A1E8FC83_9ALTE</name>
<dbReference type="Proteomes" id="UP000176037">
    <property type="component" value="Unassembled WGS sequence"/>
</dbReference>
<dbReference type="STRING" id="1856405.BFC17_04560"/>
<dbReference type="GO" id="GO:0042910">
    <property type="term" value="F:xenobiotic transmembrane transporter activity"/>
    <property type="evidence" value="ECO:0007669"/>
    <property type="project" value="InterPro"/>
</dbReference>
<sequence length="78" mass="8505">MLTGGLIALLTLTDRWALGIFLENKGDAMDIASHIFQLATWGFIAFGISQVLFGTVRAAGQVVWPMIILAISLYPVRL</sequence>
<protein>
    <submittedName>
        <fullName evidence="2">Uncharacterized protein</fullName>
    </submittedName>
</protein>
<evidence type="ECO:0000256" key="1">
    <source>
        <dbReference type="SAM" id="Phobius"/>
    </source>
</evidence>
<keyword evidence="1" id="KW-0472">Membrane</keyword>
<comment type="caution">
    <text evidence="2">The sequence shown here is derived from an EMBL/GenBank/DDBJ whole genome shotgun (WGS) entry which is preliminary data.</text>
</comment>
<gene>
    <name evidence="2" type="ORF">BFC17_04560</name>
</gene>
<dbReference type="InterPro" id="IPR002528">
    <property type="entry name" value="MATE_fam"/>
</dbReference>
<reference evidence="2 3" key="1">
    <citation type="submission" date="2016-09" db="EMBL/GenBank/DDBJ databases">
        <title>Alteromonas lipolytica, a new species isolated from sea water.</title>
        <authorList>
            <person name="Wu Y.-H."/>
            <person name="Cheng H."/>
            <person name="Xu X.-W."/>
        </authorList>
    </citation>
    <scope>NUCLEOTIDE SEQUENCE [LARGE SCALE GENOMIC DNA]</scope>
    <source>
        <strain evidence="2 3">JW12</strain>
    </source>
</reference>
<dbReference type="EMBL" id="MJIC01000015">
    <property type="protein sequence ID" value="OFI33534.1"/>
    <property type="molecule type" value="Genomic_DNA"/>
</dbReference>
<dbReference type="Pfam" id="PF01554">
    <property type="entry name" value="MatE"/>
    <property type="match status" value="1"/>
</dbReference>